<dbReference type="Pfam" id="PF10277">
    <property type="entry name" value="Frag1"/>
    <property type="match status" value="1"/>
</dbReference>
<dbReference type="OrthoDB" id="191706at2759"/>
<protein>
    <recommendedName>
        <fullName evidence="6">CWH43-like N-terminal domain-containing protein</fullName>
    </recommendedName>
</protein>
<reference evidence="7" key="2">
    <citation type="submission" date="2022-06" db="UniProtKB">
        <authorList>
            <consortium name="EnsemblMetazoa"/>
        </authorList>
    </citation>
    <scope>IDENTIFICATION</scope>
    <source>
        <strain evidence="7">PS312</strain>
    </source>
</reference>
<keyword evidence="3" id="KW-0812">Transmembrane</keyword>
<dbReference type="PANTHER" id="PTHR21324:SF2">
    <property type="entry name" value="EG:22E5.9 PROTEIN"/>
    <property type="match status" value="1"/>
</dbReference>
<comment type="subcellular location">
    <subcellularLocation>
        <location evidence="1">Endomembrane system</location>
        <topology evidence="1">Multi-pass membrane protein</topology>
    </subcellularLocation>
</comment>
<organism evidence="7 8">
    <name type="scientific">Pristionchus pacificus</name>
    <name type="common">Parasitic nematode worm</name>
    <dbReference type="NCBI Taxonomy" id="54126"/>
    <lineage>
        <taxon>Eukaryota</taxon>
        <taxon>Metazoa</taxon>
        <taxon>Ecdysozoa</taxon>
        <taxon>Nematoda</taxon>
        <taxon>Chromadorea</taxon>
        <taxon>Rhabditida</taxon>
        <taxon>Rhabditina</taxon>
        <taxon>Diplogasteromorpha</taxon>
        <taxon>Diplogasteroidea</taxon>
        <taxon>Neodiplogasteridae</taxon>
        <taxon>Pristionchus</taxon>
    </lineage>
</organism>
<sequence>MSEIRPLWLLPVITFVVSIIGIAVPCVIGGANGDLQWILPFISDGGAYAPEKNIFAMLQNISAVLIALTIYVKHVQFVTFYENRRSDFFWKFLSYIMTAIGLLAAFGLSLVGDFSEKDLSDVHNAVAGVTFGAAIVYIIFSTGLSFLRPLLCSLPVALLRVVLALLATGMLIFHTCVLEFDLFFPPDANITAYNGDDEPIFLDYDSPFFAHHTVATSSEWALGILIFAYFITVVEEFRKSSLTLPSINFNADQLLPVEKRPSVENQWN</sequence>
<dbReference type="GO" id="GO:0012505">
    <property type="term" value="C:endomembrane system"/>
    <property type="evidence" value="ECO:0007669"/>
    <property type="project" value="UniProtKB-SubCell"/>
</dbReference>
<feature type="domain" description="CWH43-like N-terminal" evidence="6">
    <location>
        <begin position="7"/>
        <end position="239"/>
    </location>
</feature>
<keyword evidence="8" id="KW-1185">Reference proteome</keyword>
<evidence type="ECO:0000256" key="5">
    <source>
        <dbReference type="ARBA" id="ARBA00023136"/>
    </source>
</evidence>
<dbReference type="PANTHER" id="PTHR21324">
    <property type="entry name" value="FASTING-INDUCIBLE INTEGRAL MEMBRANE PROTEIN TM6P1-RELATED"/>
    <property type="match status" value="1"/>
</dbReference>
<dbReference type="InterPro" id="IPR050911">
    <property type="entry name" value="DRAM/TMEM150_Autophagy_Mod"/>
</dbReference>
<evidence type="ECO:0000313" key="8">
    <source>
        <dbReference type="Proteomes" id="UP000005239"/>
    </source>
</evidence>
<evidence type="ECO:0000256" key="2">
    <source>
        <dbReference type="ARBA" id="ARBA00006565"/>
    </source>
</evidence>
<evidence type="ECO:0000256" key="1">
    <source>
        <dbReference type="ARBA" id="ARBA00004127"/>
    </source>
</evidence>
<evidence type="ECO:0000259" key="6">
    <source>
        <dbReference type="Pfam" id="PF10277"/>
    </source>
</evidence>
<evidence type="ECO:0000313" key="7">
    <source>
        <dbReference type="EnsemblMetazoa" id="PPA00788.1"/>
    </source>
</evidence>
<reference evidence="8" key="1">
    <citation type="journal article" date="2008" name="Nat. Genet.">
        <title>The Pristionchus pacificus genome provides a unique perspective on nematode lifestyle and parasitism.</title>
        <authorList>
            <person name="Dieterich C."/>
            <person name="Clifton S.W."/>
            <person name="Schuster L.N."/>
            <person name="Chinwalla A."/>
            <person name="Delehaunty K."/>
            <person name="Dinkelacker I."/>
            <person name="Fulton L."/>
            <person name="Fulton R."/>
            <person name="Godfrey J."/>
            <person name="Minx P."/>
            <person name="Mitreva M."/>
            <person name="Roeseler W."/>
            <person name="Tian H."/>
            <person name="Witte H."/>
            <person name="Yang S.P."/>
            <person name="Wilson R.K."/>
            <person name="Sommer R.J."/>
        </authorList>
    </citation>
    <scope>NUCLEOTIDE SEQUENCE [LARGE SCALE GENOMIC DNA]</scope>
    <source>
        <strain evidence="8">PS312</strain>
    </source>
</reference>
<evidence type="ECO:0000256" key="3">
    <source>
        <dbReference type="ARBA" id="ARBA00022692"/>
    </source>
</evidence>
<gene>
    <name evidence="7" type="primary">WBGene00090342</name>
</gene>
<dbReference type="InterPro" id="IPR019402">
    <property type="entry name" value="CWH43_N"/>
</dbReference>
<dbReference type="EnsemblMetazoa" id="PPA00788.1">
    <property type="protein sequence ID" value="PPA00788.1"/>
    <property type="gene ID" value="WBGene00090342"/>
</dbReference>
<dbReference type="AlphaFoldDB" id="A0A2A6BP97"/>
<keyword evidence="4" id="KW-1133">Transmembrane helix</keyword>
<accession>A0A2A6BP97</accession>
<comment type="similarity">
    <text evidence="2">Belongs to the DRAM/TMEM150 family.</text>
</comment>
<dbReference type="Proteomes" id="UP000005239">
    <property type="component" value="Unassembled WGS sequence"/>
</dbReference>
<proteinExistence type="inferred from homology"/>
<keyword evidence="5" id="KW-0472">Membrane</keyword>
<accession>A0A8R1Y533</accession>
<name>A0A2A6BP97_PRIPA</name>
<evidence type="ECO:0000256" key="4">
    <source>
        <dbReference type="ARBA" id="ARBA00022989"/>
    </source>
</evidence>